<dbReference type="RefSeq" id="WP_126640530.1">
    <property type="nucleotide sequence ID" value="NZ_BIFH01000029.1"/>
</dbReference>
<protein>
    <submittedName>
        <fullName evidence="10">MFS transporter</fullName>
    </submittedName>
</protein>
<dbReference type="InterPro" id="IPR020846">
    <property type="entry name" value="MFS_dom"/>
</dbReference>
<feature type="transmembrane region" description="Helical" evidence="8">
    <location>
        <begin position="212"/>
        <end position="231"/>
    </location>
</feature>
<dbReference type="InterPro" id="IPR036259">
    <property type="entry name" value="MFS_trans_sf"/>
</dbReference>
<evidence type="ECO:0000313" key="11">
    <source>
        <dbReference type="Proteomes" id="UP000286931"/>
    </source>
</evidence>
<feature type="transmembrane region" description="Helical" evidence="8">
    <location>
        <begin position="281"/>
        <end position="305"/>
    </location>
</feature>
<dbReference type="PANTHER" id="PTHR42718:SF49">
    <property type="entry name" value="EXPORT PROTEIN"/>
    <property type="match status" value="1"/>
</dbReference>
<dbReference type="CDD" id="cd17321">
    <property type="entry name" value="MFS_MMR_MDR_like"/>
    <property type="match status" value="1"/>
</dbReference>
<evidence type="ECO:0000256" key="4">
    <source>
        <dbReference type="ARBA" id="ARBA00022692"/>
    </source>
</evidence>
<proteinExistence type="predicted"/>
<feature type="transmembrane region" description="Helical" evidence="8">
    <location>
        <begin position="378"/>
        <end position="400"/>
    </location>
</feature>
<keyword evidence="11" id="KW-1185">Reference proteome</keyword>
<comment type="subcellular location">
    <subcellularLocation>
        <location evidence="1">Cell membrane</location>
        <topology evidence="1">Multi-pass membrane protein</topology>
    </subcellularLocation>
</comment>
<keyword evidence="4 8" id="KW-0812">Transmembrane</keyword>
<evidence type="ECO:0000256" key="1">
    <source>
        <dbReference type="ARBA" id="ARBA00004651"/>
    </source>
</evidence>
<feature type="transmembrane region" description="Helical" evidence="8">
    <location>
        <begin position="342"/>
        <end position="366"/>
    </location>
</feature>
<evidence type="ECO:0000256" key="3">
    <source>
        <dbReference type="ARBA" id="ARBA00022475"/>
    </source>
</evidence>
<dbReference type="GO" id="GO:0046677">
    <property type="term" value="P:response to antibiotic"/>
    <property type="evidence" value="ECO:0007669"/>
    <property type="project" value="UniProtKB-KW"/>
</dbReference>
<feature type="transmembrane region" description="Helical" evidence="8">
    <location>
        <begin position="412"/>
        <end position="433"/>
    </location>
</feature>
<dbReference type="Proteomes" id="UP000286931">
    <property type="component" value="Unassembled WGS sequence"/>
</dbReference>
<keyword evidence="3" id="KW-1003">Cell membrane</keyword>
<keyword evidence="7" id="KW-0046">Antibiotic resistance</keyword>
<accession>A0A401YVN2</accession>
<feature type="transmembrane region" description="Helical" evidence="8">
    <location>
        <begin position="25"/>
        <end position="48"/>
    </location>
</feature>
<organism evidence="10 11">
    <name type="scientific">Embleya hyalina</name>
    <dbReference type="NCBI Taxonomy" id="516124"/>
    <lineage>
        <taxon>Bacteria</taxon>
        <taxon>Bacillati</taxon>
        <taxon>Actinomycetota</taxon>
        <taxon>Actinomycetes</taxon>
        <taxon>Kitasatosporales</taxon>
        <taxon>Streptomycetaceae</taxon>
        <taxon>Embleya</taxon>
    </lineage>
</organism>
<dbReference type="OrthoDB" id="7375466at2"/>
<evidence type="ECO:0000256" key="5">
    <source>
        <dbReference type="ARBA" id="ARBA00022989"/>
    </source>
</evidence>
<feature type="transmembrane region" description="Helical" evidence="8">
    <location>
        <begin position="60"/>
        <end position="80"/>
    </location>
</feature>
<dbReference type="GO" id="GO:0022857">
    <property type="term" value="F:transmembrane transporter activity"/>
    <property type="evidence" value="ECO:0007669"/>
    <property type="project" value="InterPro"/>
</dbReference>
<dbReference type="AlphaFoldDB" id="A0A401YVN2"/>
<evidence type="ECO:0000256" key="6">
    <source>
        <dbReference type="ARBA" id="ARBA00023136"/>
    </source>
</evidence>
<dbReference type="NCBIfam" id="TIGR00711">
    <property type="entry name" value="efflux_EmrB"/>
    <property type="match status" value="1"/>
</dbReference>
<evidence type="ECO:0000313" key="10">
    <source>
        <dbReference type="EMBL" id="GCD98626.1"/>
    </source>
</evidence>
<dbReference type="PROSITE" id="PS50850">
    <property type="entry name" value="MFS"/>
    <property type="match status" value="1"/>
</dbReference>
<dbReference type="PANTHER" id="PTHR42718">
    <property type="entry name" value="MAJOR FACILITATOR SUPERFAMILY MULTIDRUG TRANSPORTER MFSC"/>
    <property type="match status" value="1"/>
</dbReference>
<feature type="transmembrane region" description="Helical" evidence="8">
    <location>
        <begin position="237"/>
        <end position="261"/>
    </location>
</feature>
<feature type="transmembrane region" description="Helical" evidence="8">
    <location>
        <begin position="121"/>
        <end position="139"/>
    </location>
</feature>
<feature type="transmembrane region" description="Helical" evidence="8">
    <location>
        <begin position="151"/>
        <end position="172"/>
    </location>
</feature>
<feature type="domain" description="Major facilitator superfamily (MFS) profile" evidence="9">
    <location>
        <begin position="26"/>
        <end position="515"/>
    </location>
</feature>
<evidence type="ECO:0000256" key="8">
    <source>
        <dbReference type="SAM" id="Phobius"/>
    </source>
</evidence>
<dbReference type="GO" id="GO:0005886">
    <property type="term" value="C:plasma membrane"/>
    <property type="evidence" value="ECO:0007669"/>
    <property type="project" value="UniProtKB-SubCell"/>
</dbReference>
<feature type="transmembrane region" description="Helical" evidence="8">
    <location>
        <begin position="317"/>
        <end position="335"/>
    </location>
</feature>
<dbReference type="EMBL" id="BIFH01000029">
    <property type="protein sequence ID" value="GCD98626.1"/>
    <property type="molecule type" value="Genomic_DNA"/>
</dbReference>
<keyword evidence="6 8" id="KW-0472">Membrane</keyword>
<name>A0A401YVN2_9ACTN</name>
<evidence type="ECO:0000256" key="7">
    <source>
        <dbReference type="ARBA" id="ARBA00023251"/>
    </source>
</evidence>
<feature type="transmembrane region" description="Helical" evidence="8">
    <location>
        <begin position="178"/>
        <end position="200"/>
    </location>
</feature>
<dbReference type="PRINTS" id="PR01036">
    <property type="entry name" value="TCRTETB"/>
</dbReference>
<evidence type="ECO:0000259" key="9">
    <source>
        <dbReference type="PROSITE" id="PS50850"/>
    </source>
</evidence>
<gene>
    <name evidence="10" type="ORF">EHYA_06337</name>
</gene>
<comment type="caution">
    <text evidence="10">The sequence shown here is derived from an EMBL/GenBank/DDBJ whole genome shotgun (WGS) entry which is preliminary data.</text>
</comment>
<feature type="transmembrane region" description="Helical" evidence="8">
    <location>
        <begin position="92"/>
        <end position="115"/>
    </location>
</feature>
<keyword evidence="5 8" id="KW-1133">Transmembrane helix</keyword>
<keyword evidence="2" id="KW-0813">Transport</keyword>
<sequence>MADNARADTAAGATRPTDSDENSRLVLILVTVASVLLVVDITMVSVGLPRIQDDLNGSLAGLQWVIVAYSLTFGAFLQTAGSVSDRIGRRPVFLAGIALFTLSSLACGLAPNILVLDGFRGLQGIGAAMLLATGLPLIAQAYRGQRRNMAIATWGSTLGACAAVAPLLGGLLVDVANWRWMFLVNVPIGIVAFALAAARLPRDRPAPSAGPIDRAGAVALVFMWGLLNLTVTRGDAVGWTAPATLGGFVGVALLLTGFVLVERRAAAPMLDLTLFRIPTFVGALSISFLSRFVTVGSSVYFLLYFQGALDLSPLESGLLLLPIFVPQLCLGLVAGRLQGRFAAAHVIAAGFAGLALGALLMGLAFGPDASWPALLPGLFVWGVGGGIASSPVMSIAVNTVPVERAGMASGTANGLFPIGAAVGIAVLGVPFSARFDAEFGARAGVPDPIRAEIVAAARNGDTDRIREATPARNGDAVSTAIDHAYAAGASTVMYTVAALALTTAALALVLVRQRDLHPVDDAREQQE</sequence>
<dbReference type="SUPFAM" id="SSF103473">
    <property type="entry name" value="MFS general substrate transporter"/>
    <property type="match status" value="1"/>
</dbReference>
<feature type="transmembrane region" description="Helical" evidence="8">
    <location>
        <begin position="492"/>
        <end position="511"/>
    </location>
</feature>
<dbReference type="InterPro" id="IPR011701">
    <property type="entry name" value="MFS"/>
</dbReference>
<evidence type="ECO:0000256" key="2">
    <source>
        <dbReference type="ARBA" id="ARBA00022448"/>
    </source>
</evidence>
<dbReference type="Pfam" id="PF07690">
    <property type="entry name" value="MFS_1"/>
    <property type="match status" value="1"/>
</dbReference>
<dbReference type="InterPro" id="IPR004638">
    <property type="entry name" value="EmrB-like"/>
</dbReference>
<dbReference type="Gene3D" id="1.20.1720.10">
    <property type="entry name" value="Multidrug resistance protein D"/>
    <property type="match status" value="1"/>
</dbReference>
<dbReference type="Gene3D" id="1.20.1250.20">
    <property type="entry name" value="MFS general substrate transporter like domains"/>
    <property type="match status" value="1"/>
</dbReference>
<reference evidence="10 11" key="1">
    <citation type="submission" date="2018-12" db="EMBL/GenBank/DDBJ databases">
        <title>Draft genome sequence of Embleya hyalina NBRC 13850T.</title>
        <authorList>
            <person name="Komaki H."/>
            <person name="Hosoyama A."/>
            <person name="Kimura A."/>
            <person name="Ichikawa N."/>
            <person name="Tamura T."/>
        </authorList>
    </citation>
    <scope>NUCLEOTIDE SEQUENCE [LARGE SCALE GENOMIC DNA]</scope>
    <source>
        <strain evidence="10 11">NBRC 13850</strain>
    </source>
</reference>